<dbReference type="GO" id="GO:0046872">
    <property type="term" value="F:metal ion binding"/>
    <property type="evidence" value="ECO:0007669"/>
    <property type="project" value="UniProtKB-KW"/>
</dbReference>
<dbReference type="GO" id="GO:0008237">
    <property type="term" value="F:metallopeptidase activity"/>
    <property type="evidence" value="ECO:0007669"/>
    <property type="project" value="UniProtKB-KW"/>
</dbReference>
<feature type="transmembrane region" description="Helical" evidence="13">
    <location>
        <begin position="130"/>
        <end position="152"/>
    </location>
</feature>
<dbReference type="InterPro" id="IPR052348">
    <property type="entry name" value="Metallopeptidase_M50B"/>
</dbReference>
<comment type="caution">
    <text evidence="15">The sequence shown here is derived from an EMBL/GenBank/DDBJ whole genome shotgun (WGS) entry which is preliminary data.</text>
</comment>
<keyword evidence="7" id="KW-0479">Metal-binding</keyword>
<name>A0A235HHI6_AZOBR</name>
<evidence type="ECO:0000256" key="4">
    <source>
        <dbReference type="ARBA" id="ARBA00022475"/>
    </source>
</evidence>
<keyword evidence="6 13" id="KW-0812">Transmembrane</keyword>
<evidence type="ECO:0000256" key="8">
    <source>
        <dbReference type="ARBA" id="ARBA00022801"/>
    </source>
</evidence>
<evidence type="ECO:0000256" key="5">
    <source>
        <dbReference type="ARBA" id="ARBA00022670"/>
    </source>
</evidence>
<dbReference type="PANTHER" id="PTHR35864:SF1">
    <property type="entry name" value="ZINC METALLOPROTEASE YWHC-RELATED"/>
    <property type="match status" value="1"/>
</dbReference>
<dbReference type="PANTHER" id="PTHR35864">
    <property type="entry name" value="ZINC METALLOPROTEASE MJ0611-RELATED"/>
    <property type="match status" value="1"/>
</dbReference>
<keyword evidence="5 15" id="KW-0645">Protease</keyword>
<evidence type="ECO:0000256" key="12">
    <source>
        <dbReference type="ARBA" id="ARBA00023136"/>
    </source>
</evidence>
<comment type="subcellular location">
    <subcellularLocation>
        <location evidence="2">Cell membrane</location>
        <topology evidence="2">Multi-pass membrane protein</topology>
    </subcellularLocation>
</comment>
<evidence type="ECO:0000313" key="16">
    <source>
        <dbReference type="Proteomes" id="UP000215367"/>
    </source>
</evidence>
<protein>
    <submittedName>
        <fullName evidence="15">Site-2 protease family protein</fullName>
    </submittedName>
</protein>
<evidence type="ECO:0000256" key="9">
    <source>
        <dbReference type="ARBA" id="ARBA00022833"/>
    </source>
</evidence>
<evidence type="ECO:0000256" key="10">
    <source>
        <dbReference type="ARBA" id="ARBA00022989"/>
    </source>
</evidence>
<dbReference type="RefSeq" id="WP_094302399.1">
    <property type="nucleotide sequence ID" value="NZ_NOWT01000004.1"/>
</dbReference>
<feature type="transmembrane region" description="Helical" evidence="13">
    <location>
        <begin position="12"/>
        <end position="36"/>
    </location>
</feature>
<dbReference type="CDD" id="cd06158">
    <property type="entry name" value="S2P-M50_like_1"/>
    <property type="match status" value="1"/>
</dbReference>
<organism evidence="15 16">
    <name type="scientific">Azospirillum brasilense</name>
    <dbReference type="NCBI Taxonomy" id="192"/>
    <lineage>
        <taxon>Bacteria</taxon>
        <taxon>Pseudomonadati</taxon>
        <taxon>Pseudomonadota</taxon>
        <taxon>Alphaproteobacteria</taxon>
        <taxon>Rhodospirillales</taxon>
        <taxon>Azospirillaceae</taxon>
        <taxon>Azospirillum</taxon>
    </lineage>
</organism>
<dbReference type="Proteomes" id="UP000215367">
    <property type="component" value="Unassembled WGS sequence"/>
</dbReference>
<feature type="transmembrane region" description="Helical" evidence="13">
    <location>
        <begin position="181"/>
        <end position="197"/>
    </location>
</feature>
<evidence type="ECO:0000256" key="7">
    <source>
        <dbReference type="ARBA" id="ARBA00022723"/>
    </source>
</evidence>
<dbReference type="EMBL" id="NOWT01000004">
    <property type="protein sequence ID" value="OYD85017.1"/>
    <property type="molecule type" value="Genomic_DNA"/>
</dbReference>
<feature type="domain" description="Peptidase M50" evidence="14">
    <location>
        <begin position="128"/>
        <end position="180"/>
    </location>
</feature>
<sequence length="228" mass="25003">MLEGLIDRIPMIFAVAIPAILAITMHEAAHGFVAMWRGDDTAWRLGRVTLNPIRHIDPLGTVVLPAVMYFTTGFVFGWAKPVPVNFGRLHHPRRDMVWVALAGPGVNFVLALVSAIIWGFTSSQGGATEMWFRAALEVSVLVNVVLMVFNMIPLPPLDGGRVAVGILPDALAFPLARLEKYGMLILIGAFFLLPFIGRELGMDLSVFSWVLGPPVDYMIELIRILSGN</sequence>
<keyword evidence="8" id="KW-0378">Hydrolase</keyword>
<feature type="transmembrane region" description="Helical" evidence="13">
    <location>
        <begin position="56"/>
        <end position="76"/>
    </location>
</feature>
<feature type="transmembrane region" description="Helical" evidence="13">
    <location>
        <begin position="96"/>
        <end position="118"/>
    </location>
</feature>
<dbReference type="InterPro" id="IPR008915">
    <property type="entry name" value="Peptidase_M50"/>
</dbReference>
<evidence type="ECO:0000256" key="13">
    <source>
        <dbReference type="SAM" id="Phobius"/>
    </source>
</evidence>
<evidence type="ECO:0000256" key="2">
    <source>
        <dbReference type="ARBA" id="ARBA00004651"/>
    </source>
</evidence>
<proteinExistence type="inferred from homology"/>
<dbReference type="GO" id="GO:0006508">
    <property type="term" value="P:proteolysis"/>
    <property type="evidence" value="ECO:0007669"/>
    <property type="project" value="UniProtKB-KW"/>
</dbReference>
<evidence type="ECO:0000256" key="6">
    <source>
        <dbReference type="ARBA" id="ARBA00022692"/>
    </source>
</evidence>
<keyword evidence="15" id="KW-0614">Plasmid</keyword>
<keyword evidence="11" id="KW-0482">Metalloprotease</keyword>
<gene>
    <name evidence="15" type="ORF">CHT98_06235</name>
</gene>
<geneLocation type="plasmid" evidence="15">
    <name>unnamed</name>
</geneLocation>
<comment type="cofactor">
    <cofactor evidence="1">
        <name>Zn(2+)</name>
        <dbReference type="ChEBI" id="CHEBI:29105"/>
    </cofactor>
</comment>
<accession>A0A235HHI6</accession>
<dbReference type="InterPro" id="IPR044537">
    <property type="entry name" value="Rip2-like"/>
</dbReference>
<evidence type="ECO:0000259" key="14">
    <source>
        <dbReference type="Pfam" id="PF02163"/>
    </source>
</evidence>
<dbReference type="AlphaFoldDB" id="A0A235HHI6"/>
<keyword evidence="10 13" id="KW-1133">Transmembrane helix</keyword>
<comment type="similarity">
    <text evidence="3">Belongs to the peptidase M50B family.</text>
</comment>
<dbReference type="GO" id="GO:0005886">
    <property type="term" value="C:plasma membrane"/>
    <property type="evidence" value="ECO:0007669"/>
    <property type="project" value="UniProtKB-SubCell"/>
</dbReference>
<evidence type="ECO:0000256" key="1">
    <source>
        <dbReference type="ARBA" id="ARBA00001947"/>
    </source>
</evidence>
<keyword evidence="4" id="KW-1003">Cell membrane</keyword>
<evidence type="ECO:0000256" key="3">
    <source>
        <dbReference type="ARBA" id="ARBA00007931"/>
    </source>
</evidence>
<evidence type="ECO:0000313" key="15">
    <source>
        <dbReference type="EMBL" id="OYD85017.1"/>
    </source>
</evidence>
<keyword evidence="9" id="KW-0862">Zinc</keyword>
<reference evidence="15 16" key="1">
    <citation type="submission" date="2017-07" db="EMBL/GenBank/DDBJ databases">
        <title>Whole genome sequence of Azospirillum brasilense 2A1, a potential biofertilizer strain.</title>
        <authorList>
            <person name="Fontana C.A."/>
            <person name="Toffoli L.M."/>
            <person name="Salazar S.M."/>
            <person name="Puglisi E."/>
            <person name="Pedraza R."/>
            <person name="Bassi D."/>
            <person name="Cocconcelli P.S."/>
        </authorList>
    </citation>
    <scope>NUCLEOTIDE SEQUENCE [LARGE SCALE GENOMIC DNA]</scope>
    <source>
        <strain evidence="15 16">2A1</strain>
        <plasmid evidence="15">unnamed</plasmid>
    </source>
</reference>
<keyword evidence="12 13" id="KW-0472">Membrane</keyword>
<evidence type="ECO:0000256" key="11">
    <source>
        <dbReference type="ARBA" id="ARBA00023049"/>
    </source>
</evidence>
<dbReference type="Pfam" id="PF02163">
    <property type="entry name" value="Peptidase_M50"/>
    <property type="match status" value="1"/>
</dbReference>